<sequence>MVRTVGVVGVGIMGTAMASNLLDAGFDVVVHDVAVERSTALAAEGSRAVAAAGDVARASDVVITSLPSTRALEEVTADDALPAGCRRGLVVVETSTLPLAAKERARERIEAAGATMLDCPFSGTGRQARVRDLAVYASGDELAIRECQPVFDGIARVTHHVGTFGTGSRMKFVANLLVSIHNVATAEAFVLARRAGLDPETVYDVVRSGAGTSTIFEARWPIMAAGSYDEPTASVQMFLKDIDTIRDFAGQVGAPTPLLTGVLPYYLAAHAQGHGTDDAAAVCAVLEQGMAGDETV</sequence>
<dbReference type="AlphaFoldDB" id="A0A329QSX9"/>
<dbReference type="Proteomes" id="UP000250462">
    <property type="component" value="Unassembled WGS sequence"/>
</dbReference>
<feature type="domain" description="3-hydroxyisobutyrate dehydrogenase-like NAD-binding" evidence="6">
    <location>
        <begin position="165"/>
        <end position="285"/>
    </location>
</feature>
<evidence type="ECO:0000313" key="7">
    <source>
        <dbReference type="EMBL" id="RAW13798.1"/>
    </source>
</evidence>
<dbReference type="InterPro" id="IPR008927">
    <property type="entry name" value="6-PGluconate_DH-like_C_sf"/>
</dbReference>
<reference evidence="7 8" key="1">
    <citation type="submission" date="2018-06" db="EMBL/GenBank/DDBJ databases">
        <title>Phytoactinopolyspora halophila sp. nov., a novel halophilic actinomycete isolated from a saline soil in China.</title>
        <authorList>
            <person name="Tang S.-K."/>
        </authorList>
    </citation>
    <scope>NUCLEOTIDE SEQUENCE [LARGE SCALE GENOMIC DNA]</scope>
    <source>
        <strain evidence="7 8">YIM 96934</strain>
    </source>
</reference>
<evidence type="ECO:0000256" key="3">
    <source>
        <dbReference type="ARBA" id="ARBA00023027"/>
    </source>
</evidence>
<dbReference type="PANTHER" id="PTHR43060:SF15">
    <property type="entry name" value="3-HYDROXYISOBUTYRATE DEHYDROGENASE-LIKE 1, MITOCHONDRIAL-RELATED"/>
    <property type="match status" value="1"/>
</dbReference>
<dbReference type="OrthoDB" id="5176214at2"/>
<dbReference type="PIRSF" id="PIRSF000103">
    <property type="entry name" value="HIBADH"/>
    <property type="match status" value="1"/>
</dbReference>
<feature type="domain" description="6-phosphogluconate dehydrogenase NADP-binding" evidence="5">
    <location>
        <begin position="4"/>
        <end position="162"/>
    </location>
</feature>
<evidence type="ECO:0000256" key="4">
    <source>
        <dbReference type="PIRSR" id="PIRSR000103-1"/>
    </source>
</evidence>
<evidence type="ECO:0000256" key="1">
    <source>
        <dbReference type="ARBA" id="ARBA00009080"/>
    </source>
</evidence>
<keyword evidence="3" id="KW-0520">NAD</keyword>
<comment type="caution">
    <text evidence="7">The sequence shown here is derived from an EMBL/GenBank/DDBJ whole genome shotgun (WGS) entry which is preliminary data.</text>
</comment>
<comment type="similarity">
    <text evidence="1">Belongs to the HIBADH-related family.</text>
</comment>
<evidence type="ECO:0000259" key="6">
    <source>
        <dbReference type="Pfam" id="PF14833"/>
    </source>
</evidence>
<feature type="active site" evidence="4">
    <location>
        <position position="171"/>
    </location>
</feature>
<dbReference type="InterPro" id="IPR036291">
    <property type="entry name" value="NAD(P)-bd_dom_sf"/>
</dbReference>
<evidence type="ECO:0000259" key="5">
    <source>
        <dbReference type="Pfam" id="PF03446"/>
    </source>
</evidence>
<dbReference type="InterPro" id="IPR013328">
    <property type="entry name" value="6PGD_dom2"/>
</dbReference>
<dbReference type="Pfam" id="PF03446">
    <property type="entry name" value="NAD_binding_2"/>
    <property type="match status" value="1"/>
</dbReference>
<dbReference type="Gene3D" id="1.10.1040.10">
    <property type="entry name" value="N-(1-d-carboxylethyl)-l-norvaline Dehydrogenase, domain 2"/>
    <property type="match status" value="1"/>
</dbReference>
<dbReference type="GO" id="GO:0050661">
    <property type="term" value="F:NADP binding"/>
    <property type="evidence" value="ECO:0007669"/>
    <property type="project" value="InterPro"/>
</dbReference>
<dbReference type="InterPro" id="IPR006115">
    <property type="entry name" value="6PGDH_NADP-bd"/>
</dbReference>
<dbReference type="Gene3D" id="3.40.50.720">
    <property type="entry name" value="NAD(P)-binding Rossmann-like Domain"/>
    <property type="match status" value="1"/>
</dbReference>
<dbReference type="Pfam" id="PF14833">
    <property type="entry name" value="NAD_binding_11"/>
    <property type="match status" value="1"/>
</dbReference>
<dbReference type="RefSeq" id="WP_112258640.1">
    <property type="nucleotide sequence ID" value="NZ_QMIG01000011.1"/>
</dbReference>
<accession>A0A329QSX9</accession>
<dbReference type="SUPFAM" id="SSF51735">
    <property type="entry name" value="NAD(P)-binding Rossmann-fold domains"/>
    <property type="match status" value="1"/>
</dbReference>
<keyword evidence="8" id="KW-1185">Reference proteome</keyword>
<name>A0A329QSX9_9ACTN</name>
<protein>
    <submittedName>
        <fullName evidence="7">NAD(P)-dependent oxidoreductase</fullName>
    </submittedName>
</protein>
<keyword evidence="2" id="KW-0560">Oxidoreductase</keyword>
<organism evidence="7 8">
    <name type="scientific">Phytoactinopolyspora halophila</name>
    <dbReference type="NCBI Taxonomy" id="1981511"/>
    <lineage>
        <taxon>Bacteria</taxon>
        <taxon>Bacillati</taxon>
        <taxon>Actinomycetota</taxon>
        <taxon>Actinomycetes</taxon>
        <taxon>Jiangellales</taxon>
        <taxon>Jiangellaceae</taxon>
        <taxon>Phytoactinopolyspora</taxon>
    </lineage>
</organism>
<dbReference type="SUPFAM" id="SSF48179">
    <property type="entry name" value="6-phosphogluconate dehydrogenase C-terminal domain-like"/>
    <property type="match status" value="1"/>
</dbReference>
<proteinExistence type="inferred from homology"/>
<evidence type="ECO:0000256" key="2">
    <source>
        <dbReference type="ARBA" id="ARBA00023002"/>
    </source>
</evidence>
<dbReference type="GO" id="GO:0051287">
    <property type="term" value="F:NAD binding"/>
    <property type="evidence" value="ECO:0007669"/>
    <property type="project" value="InterPro"/>
</dbReference>
<evidence type="ECO:0000313" key="8">
    <source>
        <dbReference type="Proteomes" id="UP000250462"/>
    </source>
</evidence>
<dbReference type="InterPro" id="IPR015815">
    <property type="entry name" value="HIBADH-related"/>
</dbReference>
<dbReference type="InterPro" id="IPR029154">
    <property type="entry name" value="HIBADH-like_NADP-bd"/>
</dbReference>
<dbReference type="GO" id="GO:0016491">
    <property type="term" value="F:oxidoreductase activity"/>
    <property type="evidence" value="ECO:0007669"/>
    <property type="project" value="UniProtKB-KW"/>
</dbReference>
<gene>
    <name evidence="7" type="ORF">DPM12_12405</name>
</gene>
<dbReference type="EMBL" id="QMIG01000011">
    <property type="protein sequence ID" value="RAW13798.1"/>
    <property type="molecule type" value="Genomic_DNA"/>
</dbReference>
<dbReference type="PANTHER" id="PTHR43060">
    <property type="entry name" value="3-HYDROXYISOBUTYRATE DEHYDROGENASE-LIKE 1, MITOCHONDRIAL-RELATED"/>
    <property type="match status" value="1"/>
</dbReference>